<keyword evidence="1" id="KW-0732">Signal</keyword>
<organism evidence="2 3">
    <name type="scientific">Cognatishimia coralii</name>
    <dbReference type="NCBI Taxonomy" id="3083254"/>
    <lineage>
        <taxon>Bacteria</taxon>
        <taxon>Pseudomonadati</taxon>
        <taxon>Pseudomonadota</taxon>
        <taxon>Alphaproteobacteria</taxon>
        <taxon>Rhodobacterales</taxon>
        <taxon>Paracoccaceae</taxon>
        <taxon>Cognatishimia</taxon>
    </lineage>
</organism>
<comment type="caution">
    <text evidence="2">The sequence shown here is derived from an EMBL/GenBank/DDBJ whole genome shotgun (WGS) entry which is preliminary data.</text>
</comment>
<accession>A0ABU8QF99</accession>
<name>A0ABU8QF99_9RHOB</name>
<feature type="chain" id="PRO_5047142262" description="Clp protease" evidence="1">
    <location>
        <begin position="19"/>
        <end position="210"/>
    </location>
</feature>
<evidence type="ECO:0000313" key="3">
    <source>
        <dbReference type="Proteomes" id="UP001368270"/>
    </source>
</evidence>
<gene>
    <name evidence="2" type="ORF">WG622_07610</name>
</gene>
<feature type="signal peptide" evidence="1">
    <location>
        <begin position="1"/>
        <end position="18"/>
    </location>
</feature>
<dbReference type="Proteomes" id="UP001368270">
    <property type="component" value="Unassembled WGS sequence"/>
</dbReference>
<reference evidence="2 3" key="1">
    <citation type="submission" date="2024-03" db="EMBL/GenBank/DDBJ databases">
        <title>Cognatishimia coralii sp. nov., a marine bacterium isolated from coral surrounding seawater.</title>
        <authorList>
            <person name="Liu X."/>
            <person name="Liu S."/>
            <person name="Sun H."/>
            <person name="Zhang Y."/>
        </authorList>
    </citation>
    <scope>NUCLEOTIDE SEQUENCE [LARGE SCALE GENOMIC DNA]</scope>
    <source>
        <strain evidence="2 3">D5M38</strain>
    </source>
</reference>
<dbReference type="SUPFAM" id="SSF52096">
    <property type="entry name" value="ClpP/crotonase"/>
    <property type="match status" value="1"/>
</dbReference>
<dbReference type="RefSeq" id="WP_339403045.1">
    <property type="nucleotide sequence ID" value="NZ_JBBGAZ010000003.1"/>
</dbReference>
<proteinExistence type="predicted"/>
<evidence type="ECO:0000313" key="2">
    <source>
        <dbReference type="EMBL" id="MEJ5218103.1"/>
    </source>
</evidence>
<dbReference type="Gene3D" id="3.90.226.10">
    <property type="entry name" value="2-enoyl-CoA Hydratase, Chain A, domain 1"/>
    <property type="match status" value="1"/>
</dbReference>
<sequence>MRSLLVVFATLLATQTLAESHGDLPPKFEVRGTTLVYDTETRVNSEIESDDVDHLLAVLRANEELRVLELNSSGGSVWAGREMARIVIDFGLDTIVHGECASSCVRVFLAGQNRQMTLGSKLGFHQPFWSAANMQSYYEQWREQDGWDTPFDFSEWVFEDTQREFHEDLTYMISRGVDAEFAVKSKGIPNSDNWYPTRVELTLAGVLRSE</sequence>
<dbReference type="InterPro" id="IPR029045">
    <property type="entry name" value="ClpP/crotonase-like_dom_sf"/>
</dbReference>
<evidence type="ECO:0008006" key="4">
    <source>
        <dbReference type="Google" id="ProtNLM"/>
    </source>
</evidence>
<keyword evidence="3" id="KW-1185">Reference proteome</keyword>
<evidence type="ECO:0000256" key="1">
    <source>
        <dbReference type="SAM" id="SignalP"/>
    </source>
</evidence>
<protein>
    <recommendedName>
        <fullName evidence="4">Clp protease</fullName>
    </recommendedName>
</protein>
<dbReference type="EMBL" id="JBBGAZ010000003">
    <property type="protein sequence ID" value="MEJ5218103.1"/>
    <property type="molecule type" value="Genomic_DNA"/>
</dbReference>